<feature type="region of interest" description="Disordered" evidence="1">
    <location>
        <begin position="147"/>
        <end position="167"/>
    </location>
</feature>
<dbReference type="EMBL" id="JBHMAA010000029">
    <property type="protein sequence ID" value="MFB9951860.1"/>
    <property type="molecule type" value="Genomic_DNA"/>
</dbReference>
<gene>
    <name evidence="2" type="ORF">ACFFP0_23680</name>
</gene>
<organism evidence="2 3">
    <name type="scientific">Rhizobium puerariae</name>
    <dbReference type="NCBI Taxonomy" id="1585791"/>
    <lineage>
        <taxon>Bacteria</taxon>
        <taxon>Pseudomonadati</taxon>
        <taxon>Pseudomonadota</taxon>
        <taxon>Alphaproteobacteria</taxon>
        <taxon>Hyphomicrobiales</taxon>
        <taxon>Rhizobiaceae</taxon>
        <taxon>Rhizobium/Agrobacterium group</taxon>
        <taxon>Rhizobium</taxon>
    </lineage>
</organism>
<accession>A0ABV6AML4</accession>
<dbReference type="Proteomes" id="UP001589692">
    <property type="component" value="Unassembled WGS sequence"/>
</dbReference>
<comment type="caution">
    <text evidence="2">The sequence shown here is derived from an EMBL/GenBank/DDBJ whole genome shotgun (WGS) entry which is preliminary data.</text>
</comment>
<sequence>MRYWFARSINPSTSPTRILKNSSILNCIMTSDITRQPGARRFVASVPNECLSDPNWAIAFDAARKAVQKLEDELAVFQQLDASASSDDKPYSRMLAAQKADRLQTARSILLEYEREESRREAARQRQLAATAANAAQPQEFMMVIIEHHNDGPSSEPPPSYEEATRG</sequence>
<evidence type="ECO:0000256" key="1">
    <source>
        <dbReference type="SAM" id="MobiDB-lite"/>
    </source>
</evidence>
<keyword evidence="3" id="KW-1185">Reference proteome</keyword>
<dbReference type="RefSeq" id="WP_377264680.1">
    <property type="nucleotide sequence ID" value="NZ_JBHMAA010000029.1"/>
</dbReference>
<protein>
    <submittedName>
        <fullName evidence="2">Uncharacterized protein</fullName>
    </submittedName>
</protein>
<evidence type="ECO:0000313" key="3">
    <source>
        <dbReference type="Proteomes" id="UP001589692"/>
    </source>
</evidence>
<proteinExistence type="predicted"/>
<reference evidence="2 3" key="1">
    <citation type="submission" date="2024-09" db="EMBL/GenBank/DDBJ databases">
        <authorList>
            <person name="Sun Q."/>
            <person name="Mori K."/>
        </authorList>
    </citation>
    <scope>NUCLEOTIDE SEQUENCE [LARGE SCALE GENOMIC DNA]</scope>
    <source>
        <strain evidence="2 3">TBRC 4938</strain>
    </source>
</reference>
<evidence type="ECO:0000313" key="2">
    <source>
        <dbReference type="EMBL" id="MFB9951860.1"/>
    </source>
</evidence>
<name>A0ABV6AML4_9HYPH</name>